<dbReference type="InterPro" id="IPR013785">
    <property type="entry name" value="Aldolase_TIM"/>
</dbReference>
<dbReference type="Pfam" id="PF19200">
    <property type="entry name" value="MupG_N"/>
    <property type="match status" value="1"/>
</dbReference>
<dbReference type="InterPro" id="IPR043894">
    <property type="entry name" value="MupG_C"/>
</dbReference>
<proteinExistence type="predicted"/>
<reference evidence="3 4" key="1">
    <citation type="submission" date="2020-03" db="EMBL/GenBank/DDBJ databases">
        <title>Vagococcus sp. nov., isolated from beetles.</title>
        <authorList>
            <person name="Hyun D.-W."/>
            <person name="Bae J.-W."/>
        </authorList>
    </citation>
    <scope>NUCLEOTIDE SEQUENCE [LARGE SCALE GENOMIC DNA]</scope>
    <source>
        <strain evidence="3 4">HDW17A</strain>
    </source>
</reference>
<dbReference type="EMBL" id="CP049886">
    <property type="protein sequence ID" value="QIL45819.1"/>
    <property type="molecule type" value="Genomic_DNA"/>
</dbReference>
<keyword evidence="4" id="KW-1185">Reference proteome</keyword>
<evidence type="ECO:0000313" key="4">
    <source>
        <dbReference type="Proteomes" id="UP000500890"/>
    </source>
</evidence>
<dbReference type="AlphaFoldDB" id="A0A6G8ALI4"/>
<organism evidence="3 4">
    <name type="scientific">Vagococcus coleopterorum</name>
    <dbReference type="NCBI Taxonomy" id="2714946"/>
    <lineage>
        <taxon>Bacteria</taxon>
        <taxon>Bacillati</taxon>
        <taxon>Bacillota</taxon>
        <taxon>Bacilli</taxon>
        <taxon>Lactobacillales</taxon>
        <taxon>Enterococcaceae</taxon>
        <taxon>Vagococcus</taxon>
    </lineage>
</organism>
<accession>A0A6G8ALI4</accession>
<feature type="domain" description="6-phospho-N-acetylmuramidase N-terminal" evidence="2">
    <location>
        <begin position="2"/>
        <end position="233"/>
    </location>
</feature>
<dbReference type="SUPFAM" id="SSF50891">
    <property type="entry name" value="Cyclophilin-like"/>
    <property type="match status" value="1"/>
</dbReference>
<evidence type="ECO:0000259" key="2">
    <source>
        <dbReference type="Pfam" id="PF19200"/>
    </source>
</evidence>
<dbReference type="KEGG" id="vah:G7081_01300"/>
<dbReference type="InterPro" id="IPR043797">
    <property type="entry name" value="MupG_N"/>
</dbReference>
<name>A0A6G8ALI4_9ENTE</name>
<evidence type="ECO:0000313" key="3">
    <source>
        <dbReference type="EMBL" id="QIL45819.1"/>
    </source>
</evidence>
<dbReference type="Gene3D" id="2.40.100.10">
    <property type="entry name" value="Cyclophilin-like"/>
    <property type="match status" value="1"/>
</dbReference>
<dbReference type="InterPro" id="IPR017853">
    <property type="entry name" value="GH"/>
</dbReference>
<feature type="domain" description="6-phospho-N-acetylmuramidase C-terminal" evidence="1">
    <location>
        <begin position="251"/>
        <end position="349"/>
    </location>
</feature>
<dbReference type="SUPFAM" id="SSF51445">
    <property type="entry name" value="(Trans)glycosidases"/>
    <property type="match status" value="1"/>
</dbReference>
<sequence>MLGFSIFLNNDLTTETKDYIKSMKVAGFEGIFTSMHIPEDDATKYSDRLLALGSIAKELNLSLMVDISTKGLSALGLNLNDNPEDIRNLGVTGLRMDYGIPMETIANVSKVMNVGLNASTLTEREVEELQGFNADFSNFELWHNYYPRVETGLERSNFIKTNQWLRSLGLKIMTFVPGDGILRGPLYKHLPCLEEHRYMHPLAAAIDMFDNCEVDAVYIGDQSIKANTMDQFKEYFQNDLMVLPINVTSYIHTNLFIGTHTNRVDDARDAVRSQEARFKEFPTIQPDNTVTRSKGSVTLDNVEYQRYMGELQITKRDLEQDPRVNVVATIPTPDVDLVSFIKPGQRFKLITEGD</sequence>
<dbReference type="Pfam" id="PF05913">
    <property type="entry name" value="MupG_C"/>
    <property type="match status" value="1"/>
</dbReference>
<gene>
    <name evidence="3" type="ORF">G7081_01300</name>
</gene>
<dbReference type="PANTHER" id="PTHR38435:SF2">
    <property type="entry name" value="DUF871 DOMAIN-CONTAINING PROTEIN"/>
    <property type="match status" value="1"/>
</dbReference>
<dbReference type="InterPro" id="IPR029000">
    <property type="entry name" value="Cyclophilin-like_dom_sf"/>
</dbReference>
<dbReference type="PANTHER" id="PTHR38435">
    <property type="match status" value="1"/>
</dbReference>
<dbReference type="InterPro" id="IPR008589">
    <property type="entry name" value="MupG"/>
</dbReference>
<protein>
    <submittedName>
        <fullName evidence="3">DUF871 domain-containing protein</fullName>
    </submittedName>
</protein>
<evidence type="ECO:0000259" key="1">
    <source>
        <dbReference type="Pfam" id="PF05913"/>
    </source>
</evidence>
<dbReference type="Gene3D" id="3.20.20.70">
    <property type="entry name" value="Aldolase class I"/>
    <property type="match status" value="1"/>
</dbReference>
<dbReference type="Proteomes" id="UP000500890">
    <property type="component" value="Chromosome"/>
</dbReference>
<dbReference type="RefSeq" id="WP_166006692.1">
    <property type="nucleotide sequence ID" value="NZ_CP049886.1"/>
</dbReference>